<evidence type="ECO:0000256" key="7">
    <source>
        <dbReference type="ARBA" id="ARBA00062796"/>
    </source>
</evidence>
<dbReference type="Gene3D" id="1.10.287.130">
    <property type="match status" value="1"/>
</dbReference>
<reference evidence="10" key="1">
    <citation type="submission" date="2025-08" db="UniProtKB">
        <authorList>
            <consortium name="RefSeq"/>
        </authorList>
    </citation>
    <scope>IDENTIFICATION</scope>
</reference>
<dbReference type="GO" id="GO:0003924">
    <property type="term" value="F:GTPase activity"/>
    <property type="evidence" value="ECO:0007669"/>
    <property type="project" value="InterPro"/>
</dbReference>
<comment type="similarity">
    <text evidence="1">Belongs to the SIMIBI class G3E GTPase family. ArgK/MeaB subfamily.</text>
</comment>
<keyword evidence="4" id="KW-0342">GTP-binding</keyword>
<dbReference type="GO" id="GO:0005525">
    <property type="term" value="F:GTP binding"/>
    <property type="evidence" value="ECO:0007669"/>
    <property type="project" value="UniProtKB-KW"/>
</dbReference>
<evidence type="ECO:0000256" key="6">
    <source>
        <dbReference type="ARBA" id="ARBA00056794"/>
    </source>
</evidence>
<dbReference type="GO" id="GO:0005737">
    <property type="term" value="C:cytoplasm"/>
    <property type="evidence" value="ECO:0007669"/>
    <property type="project" value="TreeGrafter"/>
</dbReference>
<dbReference type="InterPro" id="IPR027417">
    <property type="entry name" value="P-loop_NTPase"/>
</dbReference>
<dbReference type="SUPFAM" id="SSF52540">
    <property type="entry name" value="P-loop containing nucleoside triphosphate hydrolases"/>
    <property type="match status" value="1"/>
</dbReference>
<dbReference type="PANTHER" id="PTHR23408">
    <property type="entry name" value="METHYLMALONYL-COA MUTASE"/>
    <property type="match status" value="1"/>
</dbReference>
<dbReference type="FunFam" id="3.40.50.300:FF:000647">
    <property type="entry name" value="Methylmalonic aciduria type A homolog, mitochondrial"/>
    <property type="match status" value="1"/>
</dbReference>
<keyword evidence="8" id="KW-0732">Signal</keyword>
<evidence type="ECO:0000256" key="1">
    <source>
        <dbReference type="ARBA" id="ARBA00009625"/>
    </source>
</evidence>
<keyword evidence="9" id="KW-1185">Reference proteome</keyword>
<comment type="function">
    <text evidence="6">GTPase, binds and hydrolyzes GTP. Involved in intracellular vitamin B12 metabolism, mediates the transport of cobalamin (Cbl) into mitochondria for the final steps of adenosylcobalamin (AdoCbl) synthesis. Functions as a G-protein chaperone that assists AdoCbl cofactor delivery from MMAB to the methylmalonyl-CoA mutase (MMUT). Plays a dual role as both a protectase and a reactivase for MMUT. Protects MMUT from progressive inactivation by oxidation by decreasing the rate of the formation of the oxidized inactive cofactor hydroxocobalamin (OH2Cbl). Additionally acts a reactivase by promoting the replacement of OH2Cbl by the active cofactor AdoCbl, restoring the activity of MMUT in the presence and hydrolysis of GTP.</text>
</comment>
<feature type="signal peptide" evidence="8">
    <location>
        <begin position="1"/>
        <end position="20"/>
    </location>
</feature>
<dbReference type="InterPro" id="IPR005129">
    <property type="entry name" value="GTPase_ArgK"/>
</dbReference>
<dbReference type="Proteomes" id="UP000694845">
    <property type="component" value="Unplaced"/>
</dbReference>
<dbReference type="CDD" id="cd03114">
    <property type="entry name" value="MMAA-like"/>
    <property type="match status" value="1"/>
</dbReference>
<feature type="chain" id="PRO_5034923861" evidence="8">
    <location>
        <begin position="21"/>
        <end position="413"/>
    </location>
</feature>
<keyword evidence="2" id="KW-0547">Nucleotide-binding</keyword>
<proteinExistence type="inferred from homology"/>
<organism evidence="9 10">
    <name type="scientific">Acanthaster planci</name>
    <name type="common">Crown-of-thorns starfish</name>
    <dbReference type="NCBI Taxonomy" id="133434"/>
    <lineage>
        <taxon>Eukaryota</taxon>
        <taxon>Metazoa</taxon>
        <taxon>Echinodermata</taxon>
        <taxon>Eleutherozoa</taxon>
        <taxon>Asterozoa</taxon>
        <taxon>Asteroidea</taxon>
        <taxon>Valvatacea</taxon>
        <taxon>Valvatida</taxon>
        <taxon>Acanthasteridae</taxon>
        <taxon>Acanthaster</taxon>
    </lineage>
</organism>
<sequence length="413" mass="45454">MLRMALWQTRFFCTSFLLKALPWATKRTSFAHRNSQVSRGSWSRWSQTLRTSVPATNSVHKTSASQTLDKESLAKKLFHQLVGGHRAAIAQCITLVESTHHGKQAQARELLAEILAYLKKKTAENDGIPTSFRIGLTGPPGAGKSTFIEAFGKQLTEAGHKVAVLAVDPSSSYSGGSLLGDKTRMPELTRDMSAYIRASPTAGTLGGVARNTNDAIVVCEGAGFNIILVETVGVGQSEYAVADMVDMLVLLVPPAGGDELQGIKRGIVEKVDLILVSKADGELKVPSRRVKAEYTSALKIMRKRSQVWSPKVMQVSALTKTGLTEAWETMEEYHTIMIKSKLFLPKRAHQHRTWMWNHIRDNILDIFRCHPEVRPEIPQMEAEVSQGRITAGMAADLLLSRFRAKATAHDNGL</sequence>
<dbReference type="KEGG" id="aplc:110976876"/>
<evidence type="ECO:0000256" key="3">
    <source>
        <dbReference type="ARBA" id="ARBA00022801"/>
    </source>
</evidence>
<dbReference type="OMA" id="WMWERID"/>
<keyword evidence="3" id="KW-0378">Hydrolase</keyword>
<name>A0A8B7Y123_ACAPL</name>
<dbReference type="PANTHER" id="PTHR23408:SF3">
    <property type="entry name" value="METHYLMALONIC ACIDURIA TYPE A PROTEIN, MITOCHONDRIAL"/>
    <property type="match status" value="1"/>
</dbReference>
<comment type="catalytic activity">
    <reaction evidence="5">
        <text>GTP + H2O = GDP + phosphate + H(+)</text>
        <dbReference type="Rhea" id="RHEA:19669"/>
        <dbReference type="ChEBI" id="CHEBI:15377"/>
        <dbReference type="ChEBI" id="CHEBI:15378"/>
        <dbReference type="ChEBI" id="CHEBI:37565"/>
        <dbReference type="ChEBI" id="CHEBI:43474"/>
        <dbReference type="ChEBI" id="CHEBI:58189"/>
    </reaction>
</comment>
<evidence type="ECO:0000313" key="9">
    <source>
        <dbReference type="Proteomes" id="UP000694845"/>
    </source>
</evidence>
<accession>A0A8B7Y123</accession>
<comment type="subunit">
    <text evidence="7">Homodimer. Interacts with MMUT (the apoenzyme form); the interaction is GTP dependent.</text>
</comment>
<evidence type="ECO:0000256" key="2">
    <source>
        <dbReference type="ARBA" id="ARBA00022741"/>
    </source>
</evidence>
<dbReference type="NCBIfam" id="TIGR00750">
    <property type="entry name" value="lao"/>
    <property type="match status" value="1"/>
</dbReference>
<protein>
    <submittedName>
        <fullName evidence="10">Methylmalonic aciduria type A homolog, mitochondrial-like isoform X1</fullName>
    </submittedName>
</protein>
<evidence type="ECO:0000256" key="5">
    <source>
        <dbReference type="ARBA" id="ARBA00048548"/>
    </source>
</evidence>
<gene>
    <name evidence="10" type="primary">LOC110976876</name>
</gene>
<dbReference type="NCBIfam" id="NF006958">
    <property type="entry name" value="PRK09435.1"/>
    <property type="match status" value="1"/>
</dbReference>
<dbReference type="Gene3D" id="1.20.5.170">
    <property type="match status" value="1"/>
</dbReference>
<dbReference type="GeneID" id="110976876"/>
<evidence type="ECO:0000256" key="4">
    <source>
        <dbReference type="ARBA" id="ARBA00023134"/>
    </source>
</evidence>
<dbReference type="Pfam" id="PF03308">
    <property type="entry name" value="MeaB"/>
    <property type="match status" value="1"/>
</dbReference>
<dbReference type="AlphaFoldDB" id="A0A8B7Y123"/>
<evidence type="ECO:0000313" key="10">
    <source>
        <dbReference type="RefSeq" id="XP_022086227.1"/>
    </source>
</evidence>
<dbReference type="RefSeq" id="XP_022086227.1">
    <property type="nucleotide sequence ID" value="XM_022230535.1"/>
</dbReference>
<evidence type="ECO:0000256" key="8">
    <source>
        <dbReference type="SAM" id="SignalP"/>
    </source>
</evidence>
<dbReference type="Gene3D" id="3.40.50.300">
    <property type="entry name" value="P-loop containing nucleotide triphosphate hydrolases"/>
    <property type="match status" value="1"/>
</dbReference>
<dbReference type="OrthoDB" id="1476984at2759"/>